<dbReference type="FunFam" id="2.10.25.10:FF:000565">
    <property type="entry name" value="Predicted protein"/>
    <property type="match status" value="1"/>
</dbReference>
<dbReference type="FunFam" id="2.10.25.10:FF:000327">
    <property type="entry name" value="neurogenic locus notch homolog protein 4"/>
    <property type="match status" value="1"/>
</dbReference>
<dbReference type="SMART" id="SM01338">
    <property type="entry name" value="NOD"/>
    <property type="match status" value="1"/>
</dbReference>
<dbReference type="GO" id="GO:0090575">
    <property type="term" value="C:RNA polymerase II transcription regulator complex"/>
    <property type="evidence" value="ECO:0007669"/>
    <property type="project" value="UniProtKB-ARBA"/>
</dbReference>
<comment type="similarity">
    <text evidence="5">Belongs to the NOTCH family.</text>
</comment>
<keyword evidence="16 30" id="KW-1133">Transmembrane helix</keyword>
<dbReference type="Pfam" id="PF07645">
    <property type="entry name" value="EGF_CA"/>
    <property type="match status" value="4"/>
</dbReference>
<feature type="disulfide bond" evidence="28">
    <location>
        <begin position="537"/>
        <end position="546"/>
    </location>
</feature>
<evidence type="ECO:0000256" key="15">
    <source>
        <dbReference type="ARBA" id="ARBA00022976"/>
    </source>
</evidence>
<evidence type="ECO:0000256" key="21">
    <source>
        <dbReference type="ARBA" id="ARBA00023159"/>
    </source>
</evidence>
<feature type="disulfide bond" evidence="28">
    <location>
        <begin position="731"/>
        <end position="740"/>
    </location>
</feature>
<dbReference type="Gene3D" id="1.25.40.20">
    <property type="entry name" value="Ankyrin repeat-containing domain"/>
    <property type="match status" value="1"/>
</dbReference>
<dbReference type="PROSITE" id="PS00010">
    <property type="entry name" value="ASX_HYDROXYL"/>
    <property type="match status" value="10"/>
</dbReference>
<dbReference type="SMART" id="SM00181">
    <property type="entry name" value="EGF"/>
    <property type="match status" value="17"/>
</dbReference>
<keyword evidence="18 27" id="KW-0040">ANK repeat</keyword>
<dbReference type="GO" id="GO:0048598">
    <property type="term" value="P:embryonic morphogenesis"/>
    <property type="evidence" value="ECO:0007669"/>
    <property type="project" value="UniProtKB-ARBA"/>
</dbReference>
<dbReference type="Pfam" id="PF07684">
    <property type="entry name" value="NODP"/>
    <property type="match status" value="1"/>
</dbReference>
<dbReference type="InterPro" id="IPR000742">
    <property type="entry name" value="EGF"/>
</dbReference>
<dbReference type="InterPro" id="IPR010660">
    <property type="entry name" value="Notch_NOD_dom"/>
</dbReference>
<dbReference type="Pfam" id="PF00066">
    <property type="entry name" value="Notch"/>
    <property type="match status" value="3"/>
</dbReference>
<keyword evidence="11 30" id="KW-0812">Transmembrane</keyword>
<dbReference type="InterPro" id="IPR009030">
    <property type="entry name" value="Growth_fac_rcpt_cys_sf"/>
</dbReference>
<feature type="domain" description="EGF-like" evidence="31">
    <location>
        <begin position="393"/>
        <end position="431"/>
    </location>
</feature>
<keyword evidence="15" id="KW-0914">Notch signaling pathway</keyword>
<feature type="domain" description="EGF-like" evidence="31">
    <location>
        <begin position="433"/>
        <end position="469"/>
    </location>
</feature>
<protein>
    <submittedName>
        <fullName evidence="35">Neurogenic locus notch homolog protein 1 (inferred by orthology to a zebrafish protein)</fullName>
    </submittedName>
</protein>
<name>A0A158QXP0_NIPBR</name>
<dbReference type="InterPro" id="IPR013032">
    <property type="entry name" value="EGF-like_CS"/>
</dbReference>
<evidence type="ECO:0000256" key="24">
    <source>
        <dbReference type="ARBA" id="ARBA00023212"/>
    </source>
</evidence>
<evidence type="ECO:0000256" key="9">
    <source>
        <dbReference type="ARBA" id="ARBA00022536"/>
    </source>
</evidence>
<dbReference type="SMART" id="SM01339">
    <property type="entry name" value="NODP"/>
    <property type="match status" value="1"/>
</dbReference>
<dbReference type="GO" id="GO:0048592">
    <property type="term" value="P:eye morphogenesis"/>
    <property type="evidence" value="ECO:0007669"/>
    <property type="project" value="UniProtKB-ARBA"/>
</dbReference>
<evidence type="ECO:0000256" key="5">
    <source>
        <dbReference type="ARBA" id="ARBA00005847"/>
    </source>
</evidence>
<dbReference type="Proteomes" id="UP000271162">
    <property type="component" value="Unassembled WGS sequence"/>
</dbReference>
<dbReference type="PROSITE" id="PS50088">
    <property type="entry name" value="ANK_REPEAT"/>
    <property type="match status" value="3"/>
</dbReference>
<evidence type="ECO:0000256" key="13">
    <source>
        <dbReference type="ARBA" id="ARBA00022737"/>
    </source>
</evidence>
<dbReference type="FunFam" id="2.10.25.10:FF:000038">
    <property type="entry name" value="Fibrillin 2"/>
    <property type="match status" value="1"/>
</dbReference>
<evidence type="ECO:0000256" key="20">
    <source>
        <dbReference type="ARBA" id="ARBA00023157"/>
    </source>
</evidence>
<keyword evidence="10" id="KW-0597">Phosphoprotein</keyword>
<sequence>MALSCMNVSKSSKVMLRVGIGCFVGEHCEQELSNICQRSSPCGNEGKCVLTRSVEEFECQCFDGWTGERCDEQDPCPLEYCSNNGKCTRNGTEFACSCPNGYRGRHCEYDVNECDLSPCAFGKCVNLMGSYRCECEDGFIGTDCQVYRTGHECSLNTPNVCQNGGVCVSDGNNNNTCLCPPMFQGLYCEKDVDECLMSNPCENGGTCVNIVGGFECACTAAFEGELCTVNKDDCINNKCQAGSTCVDLVGSYRCECPAGRIGSFCQYDDPCQSMPCLNGRCIGDPETGNSTCFCENGYTGAHCDEDIDECAEWGEALCHNGATCVNIAGGFSCECPAGVTGASCDTLMEMCHPNPCQNKGVCVDRLNSFECSCADGFTGPTCAGFTGKYCETELSPCQMSRCPAGQVCLENNETKTLSCVCPLGFTGFDCKKEIDECSTNPCQHGGTCTDKLNDYMCKCPSGYTGKNCEKIVDHCAVNPCLNNGLCINAARAGICHCSPAFFGDRCQFMRKPCSRNRCDNGGLCRPTANYLNYTCECLTGFEGRFCETDINECTSAPCRNGGTCHNTHGDYNCICAAGYTGQNCTENIDDCAKHPCLNNGTCIDDVADFHCICQPGFTGKSCGVNIDECASNPCLNGATCVDKVNHYECVCKPGFSGRDCHVNDDDCRPGLTVCSLNNAVAGLSSSLKVVSPLIRTPPNITLSFDRSKNPKILCLNGGKCIDLVNDYRCECARGYTGRNCLQFVDLDRFNDTDRLERNFCRLSNCESKANDGRCDAECNYYACGYDGGDCSAKGVPFSKCSSASYCAHVFKDGHCDSICNNEKCLFDGFDCSPSRPRCPTEIADFCRIHSHDGICDEQCNIFECAFDGGDCARTSSVVLSGDISIVVLATPQHFVENVGVFLLTLSQALRASVRIKSDEHGPLVYQWNGHPSERISLLPGQDLSVRFENDVRLRRSISSAGVLVWIEIDVAGCYGECFSDIDNVANYLGAASAKKGLAEMKMPIYEAVARRNGDTRPIPQSEGFWSFLIGCFAVMIVVATVFVLQQRTRKRRTIKAPCWIPPTEAQHKLTALSQSEQMLRSGFLSDHHIFSSKRPRVQNMNFYDTQHFTNLTKKIQPLATVLHKQASSNMPIQVDASIVNARGPFGRTALMMLCDNLEKTEDEVIEDVTKICAAGGDVNMQDDDEETAVFIAVRRGRLALVKKLLEMGANPTIMNRNDSTCLHEAAANCNLRMVEELLRHNSVVKEIDVCDNNDRTPLMRCAANDTFDPQIAELLIRLGADPSYPGDKSALSYKGRTALHYAAQVNNVQMIEFLISRDANKDAQDLEDRTPLFLAASHGHLEAVEALVNAGASLEISDRKDRTPYKVAEENEFRHLLELLDPDAKKTSVLLHIMANGKNPPKCNNRQRIPVKRRPQPLTPPHSDGCGSTPSPRANFGATKSIASVLDSPSSDRTSNGNDGFSPSSLPITLPSYWNSDVSHQSPPYETSDLSGICSYYNNYTIQNSSYVTQPLSATSFPSCQHTERSAYSTKQL</sequence>
<feature type="disulfide bond" evidence="28">
    <location>
        <begin position="114"/>
        <end position="124"/>
    </location>
</feature>
<feature type="domain" description="EGF-like" evidence="31">
    <location>
        <begin position="509"/>
        <end position="547"/>
    </location>
</feature>
<dbReference type="Pfam" id="PF12796">
    <property type="entry name" value="Ank_2"/>
    <property type="match status" value="2"/>
</dbReference>
<dbReference type="InterPro" id="IPR018097">
    <property type="entry name" value="EGF_Ca-bd_CS"/>
</dbReference>
<dbReference type="InterPro" id="IPR001881">
    <property type="entry name" value="EGF-like_Ca-bd_dom"/>
</dbReference>
<dbReference type="FunFam" id="2.10.25.10:FF:000066">
    <property type="entry name" value="FAT atypical cadherin 4"/>
    <property type="match status" value="1"/>
</dbReference>
<evidence type="ECO:0000259" key="31">
    <source>
        <dbReference type="PROSITE" id="PS50026"/>
    </source>
</evidence>
<evidence type="ECO:0000256" key="30">
    <source>
        <dbReference type="SAM" id="Phobius"/>
    </source>
</evidence>
<evidence type="ECO:0000256" key="28">
    <source>
        <dbReference type="PROSITE-ProRule" id="PRU00076"/>
    </source>
</evidence>
<evidence type="ECO:0000256" key="25">
    <source>
        <dbReference type="ARBA" id="ARBA00023242"/>
    </source>
</evidence>
<dbReference type="GO" id="GO:0030182">
    <property type="term" value="P:neuron differentiation"/>
    <property type="evidence" value="ECO:0007669"/>
    <property type="project" value="UniProtKB-ARBA"/>
</dbReference>
<dbReference type="GO" id="GO:0002064">
    <property type="term" value="P:epithelial cell development"/>
    <property type="evidence" value="ECO:0007669"/>
    <property type="project" value="UniProtKB-ARBA"/>
</dbReference>
<evidence type="ECO:0000256" key="26">
    <source>
        <dbReference type="ARBA" id="ARBA00023273"/>
    </source>
</evidence>
<dbReference type="PROSITE" id="PS01186">
    <property type="entry name" value="EGF_2"/>
    <property type="match status" value="12"/>
</dbReference>
<feature type="domain" description="EGF-like" evidence="31">
    <location>
        <begin position="230"/>
        <end position="266"/>
    </location>
</feature>
<evidence type="ECO:0000256" key="18">
    <source>
        <dbReference type="ARBA" id="ARBA00023043"/>
    </source>
</evidence>
<feature type="disulfide bond" evidence="28">
    <location>
        <begin position="218"/>
        <end position="227"/>
    </location>
</feature>
<feature type="domain" description="LNR" evidence="32">
    <location>
        <begin position="760"/>
        <end position="796"/>
    </location>
</feature>
<dbReference type="InterPro" id="IPR035993">
    <property type="entry name" value="Notch-like_dom_sf"/>
</dbReference>
<evidence type="ECO:0000313" key="35">
    <source>
        <dbReference type="WBParaSite" id="NBR_0000715701-mRNA-1"/>
    </source>
</evidence>
<dbReference type="Pfam" id="PF06816">
    <property type="entry name" value="NOD"/>
    <property type="match status" value="1"/>
</dbReference>
<evidence type="ECO:0000313" key="33">
    <source>
        <dbReference type="EMBL" id="VDL70747.1"/>
    </source>
</evidence>
<feature type="disulfide bond" evidence="28">
    <location>
        <begin position="421"/>
        <end position="430"/>
    </location>
</feature>
<keyword evidence="22" id="KW-0804">Transcription</keyword>
<keyword evidence="34" id="KW-1185">Reference proteome</keyword>
<keyword evidence="21" id="KW-0010">Activator</keyword>
<feature type="disulfide bond" evidence="28">
    <location>
        <begin position="402"/>
        <end position="419"/>
    </location>
</feature>
<evidence type="ECO:0000256" key="17">
    <source>
        <dbReference type="ARBA" id="ARBA00023015"/>
    </source>
</evidence>
<keyword evidence="14" id="KW-0221">Differentiation</keyword>
<dbReference type="GO" id="GO:0061326">
    <property type="term" value="P:renal tubule development"/>
    <property type="evidence" value="ECO:0007669"/>
    <property type="project" value="UniProtKB-ARBA"/>
</dbReference>
<dbReference type="GO" id="GO:0051093">
    <property type="term" value="P:negative regulation of developmental process"/>
    <property type="evidence" value="ECO:0007669"/>
    <property type="project" value="UniProtKB-ARBA"/>
</dbReference>
<dbReference type="SMART" id="SM00248">
    <property type="entry name" value="ANK"/>
    <property type="match status" value="6"/>
</dbReference>
<keyword evidence="20 28" id="KW-1015">Disulfide bond</keyword>
<feature type="domain" description="EGF-like" evidence="31">
    <location>
        <begin position="110"/>
        <end position="145"/>
    </location>
</feature>
<dbReference type="WBParaSite" id="NBR_0000715701-mRNA-1">
    <property type="protein sequence ID" value="NBR_0000715701-mRNA-1"/>
    <property type="gene ID" value="NBR_0000715701"/>
</dbReference>
<dbReference type="GO" id="GO:0060562">
    <property type="term" value="P:epithelial tube morphogenesis"/>
    <property type="evidence" value="ECO:0007669"/>
    <property type="project" value="UniProtKB-ARBA"/>
</dbReference>
<dbReference type="GO" id="GO:0007219">
    <property type="term" value="P:Notch signaling pathway"/>
    <property type="evidence" value="ECO:0007669"/>
    <property type="project" value="UniProtKB-KW"/>
</dbReference>
<dbReference type="FunFam" id="2.10.25.10:FF:000125">
    <property type="entry name" value="Neurogenic locus notch protein-like"/>
    <property type="match status" value="1"/>
</dbReference>
<dbReference type="GO" id="GO:0060255">
    <property type="term" value="P:regulation of macromolecule metabolic process"/>
    <property type="evidence" value="ECO:0007669"/>
    <property type="project" value="UniProtKB-ARBA"/>
</dbReference>
<feature type="disulfide bond" evidence="28">
    <location>
        <begin position="42"/>
        <end position="59"/>
    </location>
</feature>
<dbReference type="InterPro" id="IPR000152">
    <property type="entry name" value="EGF-type_Asp/Asn_hydroxyl_site"/>
</dbReference>
<feature type="domain" description="EGF-like" evidence="31">
    <location>
        <begin position="191"/>
        <end position="228"/>
    </location>
</feature>
<dbReference type="SUPFAM" id="SSF90193">
    <property type="entry name" value="Notch domain"/>
    <property type="match status" value="3"/>
</dbReference>
<keyword evidence="7" id="KW-1003">Cell membrane</keyword>
<dbReference type="GO" id="GO:0048638">
    <property type="term" value="P:regulation of developmental growth"/>
    <property type="evidence" value="ECO:0007669"/>
    <property type="project" value="UniProtKB-ARBA"/>
</dbReference>
<feature type="domain" description="EGF-like" evidence="31">
    <location>
        <begin position="587"/>
        <end position="623"/>
    </location>
</feature>
<feature type="disulfide bond" evidence="28">
    <location>
        <begin position="271"/>
        <end position="281"/>
    </location>
</feature>
<dbReference type="FunFam" id="2.10.25.10:FF:000575">
    <property type="entry name" value="Crumbs, isoform C"/>
    <property type="match status" value="1"/>
</dbReference>
<feature type="domain" description="EGF-like" evidence="31">
    <location>
        <begin position="625"/>
        <end position="661"/>
    </location>
</feature>
<comment type="caution">
    <text evidence="28">Lacks conserved residue(s) required for the propagation of feature annotation.</text>
</comment>
<evidence type="ECO:0000256" key="19">
    <source>
        <dbReference type="ARBA" id="ARBA00023136"/>
    </source>
</evidence>
<dbReference type="GO" id="GO:0005911">
    <property type="term" value="C:cell-cell junction"/>
    <property type="evidence" value="ECO:0007669"/>
    <property type="project" value="UniProtKB-ARBA"/>
</dbReference>
<feature type="domain" description="EGF-like" evidence="31">
    <location>
        <begin position="347"/>
        <end position="383"/>
    </location>
</feature>
<feature type="domain" description="EGF-like" evidence="31">
    <location>
        <begin position="267"/>
        <end position="304"/>
    </location>
</feature>
<dbReference type="PANTHER" id="PTHR24049:SF22">
    <property type="entry name" value="DROSOPHILA CRUMBS HOMOLOG"/>
    <property type="match status" value="1"/>
</dbReference>
<feature type="disulfide bond" evidence="28">
    <location>
        <begin position="135"/>
        <end position="144"/>
    </location>
</feature>
<dbReference type="EMBL" id="UYSL01019863">
    <property type="protein sequence ID" value="VDL70747.1"/>
    <property type="molecule type" value="Genomic_DNA"/>
</dbReference>
<evidence type="ECO:0000256" key="22">
    <source>
        <dbReference type="ARBA" id="ARBA00023163"/>
    </source>
</evidence>
<evidence type="ECO:0000256" key="27">
    <source>
        <dbReference type="PROSITE-ProRule" id="PRU00023"/>
    </source>
</evidence>
<evidence type="ECO:0000256" key="14">
    <source>
        <dbReference type="ARBA" id="ARBA00022782"/>
    </source>
</evidence>
<feature type="domain" description="EGF-like" evidence="31">
    <location>
        <begin position="471"/>
        <end position="507"/>
    </location>
</feature>
<comment type="subcellular location">
    <subcellularLocation>
        <location evidence="3">Apical cell membrane</location>
        <topology evidence="3">Single-pass type I membrane protein</topology>
    </subcellularLocation>
    <subcellularLocation>
        <location evidence="4">Cell projection</location>
    </subcellularLocation>
    <subcellularLocation>
        <location evidence="2">Cytoplasm</location>
        <location evidence="2">Cytoskeleton</location>
    </subcellularLocation>
    <subcellularLocation>
        <location evidence="1">Nucleus</location>
    </subcellularLocation>
</comment>
<dbReference type="GO" id="GO:0016324">
    <property type="term" value="C:apical plasma membrane"/>
    <property type="evidence" value="ECO:0007669"/>
    <property type="project" value="UniProtKB-SubCell"/>
</dbReference>
<dbReference type="SMART" id="SM00004">
    <property type="entry name" value="NL"/>
    <property type="match status" value="3"/>
</dbReference>
<feature type="domain" description="EGF-like" evidence="31">
    <location>
        <begin position="72"/>
        <end position="108"/>
    </location>
</feature>
<feature type="domain" description="EGF-like" evidence="31">
    <location>
        <begin position="306"/>
        <end position="345"/>
    </location>
</feature>
<feature type="disulfide bond" evidence="28">
    <location>
        <begin position="518"/>
        <end position="535"/>
    </location>
</feature>
<dbReference type="SMART" id="SM00179">
    <property type="entry name" value="EGF_CA"/>
    <property type="match status" value="15"/>
</dbReference>
<keyword evidence="24" id="KW-0206">Cytoskeleton</keyword>
<dbReference type="InterPro" id="IPR036770">
    <property type="entry name" value="Ankyrin_rpt-contain_sf"/>
</dbReference>
<keyword evidence="13" id="KW-0677">Repeat</keyword>
<keyword evidence="12" id="KW-0732">Signal</keyword>
<dbReference type="InterPro" id="IPR049883">
    <property type="entry name" value="NOTCH1_EGF-like"/>
</dbReference>
<evidence type="ECO:0000256" key="7">
    <source>
        <dbReference type="ARBA" id="ARBA00022475"/>
    </source>
</evidence>
<dbReference type="GO" id="GO:0003002">
    <property type="term" value="P:regionalization"/>
    <property type="evidence" value="ECO:0007669"/>
    <property type="project" value="UniProtKB-ARBA"/>
</dbReference>
<dbReference type="PROSITE" id="PS01187">
    <property type="entry name" value="EGF_CA"/>
    <property type="match status" value="5"/>
</dbReference>
<feature type="transmembrane region" description="Helical" evidence="30">
    <location>
        <begin position="1024"/>
        <end position="1044"/>
    </location>
</feature>
<dbReference type="InterPro" id="IPR002110">
    <property type="entry name" value="Ankyrin_rpt"/>
</dbReference>
<dbReference type="FunFam" id="2.10.25.10:FF:000318">
    <property type="entry name" value="Eyes shut homolog"/>
    <property type="match status" value="1"/>
</dbReference>
<feature type="disulfide bond" evidence="28">
    <location>
        <begin position="294"/>
        <end position="303"/>
    </location>
</feature>
<feature type="disulfide bond" evidence="28">
    <location>
        <begin position="497"/>
        <end position="506"/>
    </location>
</feature>
<reference evidence="33 34" key="2">
    <citation type="submission" date="2018-11" db="EMBL/GenBank/DDBJ databases">
        <authorList>
            <consortium name="Pathogen Informatics"/>
        </authorList>
    </citation>
    <scope>NUCLEOTIDE SEQUENCE [LARGE SCALE GENOMIC DNA]</scope>
</reference>
<dbReference type="PROSITE" id="PS00022">
    <property type="entry name" value="EGF_1"/>
    <property type="match status" value="17"/>
</dbReference>
<feature type="region of interest" description="Disordered" evidence="29">
    <location>
        <begin position="1395"/>
        <end position="1434"/>
    </location>
</feature>
<dbReference type="Gene3D" id="3.30.70.3310">
    <property type="match status" value="1"/>
</dbReference>
<feature type="domain" description="EGF-like" evidence="31">
    <location>
        <begin position="703"/>
        <end position="741"/>
    </location>
</feature>
<keyword evidence="23" id="KW-0325">Glycoprotein</keyword>
<feature type="domain" description="EGF-like" evidence="31">
    <location>
        <begin position="32"/>
        <end position="71"/>
    </location>
</feature>
<dbReference type="GO" id="GO:0009967">
    <property type="term" value="P:positive regulation of signal transduction"/>
    <property type="evidence" value="ECO:0007669"/>
    <property type="project" value="UniProtKB-ARBA"/>
</dbReference>
<feature type="disulfide bond" evidence="28">
    <location>
        <begin position="179"/>
        <end position="188"/>
    </location>
</feature>
<dbReference type="GO" id="GO:0042995">
    <property type="term" value="C:cell projection"/>
    <property type="evidence" value="ECO:0007669"/>
    <property type="project" value="UniProtKB-SubCell"/>
</dbReference>
<dbReference type="FunFam" id="2.10.25.10:FF:000004">
    <property type="entry name" value="Neurogenic locus notch 1"/>
    <property type="match status" value="1"/>
</dbReference>
<evidence type="ECO:0000256" key="8">
    <source>
        <dbReference type="ARBA" id="ARBA00022490"/>
    </source>
</evidence>
<evidence type="ECO:0000256" key="11">
    <source>
        <dbReference type="ARBA" id="ARBA00022692"/>
    </source>
</evidence>
<dbReference type="PROSITE" id="PS50297">
    <property type="entry name" value="ANK_REP_REGION"/>
    <property type="match status" value="3"/>
</dbReference>
<feature type="disulfide bond" evidence="28">
    <location>
        <begin position="61"/>
        <end position="70"/>
    </location>
</feature>
<dbReference type="PROSITE" id="PS50258">
    <property type="entry name" value="LNR"/>
    <property type="match status" value="2"/>
</dbReference>
<dbReference type="GO" id="GO:0061629">
    <property type="term" value="F:RNA polymerase II-specific DNA-binding transcription factor binding"/>
    <property type="evidence" value="ECO:0007669"/>
    <property type="project" value="UniProtKB-ARBA"/>
</dbReference>
<proteinExistence type="inferred from homology"/>
<feature type="disulfide bond" evidence="28">
    <location>
        <begin position="256"/>
        <end position="265"/>
    </location>
</feature>
<dbReference type="Gene3D" id="2.10.25.10">
    <property type="entry name" value="Laminin"/>
    <property type="match status" value="17"/>
</dbReference>
<feature type="disulfide bond" evidence="28">
    <location>
        <begin position="373"/>
        <end position="382"/>
    </location>
</feature>
<keyword evidence="8" id="KW-0963">Cytoplasm</keyword>
<dbReference type="PRINTS" id="PR01452">
    <property type="entry name" value="LNOTCHREPEAT"/>
</dbReference>
<evidence type="ECO:0000256" key="29">
    <source>
        <dbReference type="SAM" id="MobiDB-lite"/>
    </source>
</evidence>
<keyword evidence="6" id="KW-0217">Developmental protein</keyword>
<dbReference type="Pfam" id="PF00008">
    <property type="entry name" value="EGF"/>
    <property type="match status" value="8"/>
</dbReference>
<keyword evidence="26" id="KW-0966">Cell projection</keyword>
<dbReference type="GO" id="GO:0051241">
    <property type="term" value="P:negative regulation of multicellular organismal process"/>
    <property type="evidence" value="ECO:0007669"/>
    <property type="project" value="UniProtKB-ARBA"/>
</dbReference>
<feature type="disulfide bond" evidence="28">
    <location>
        <begin position="98"/>
        <end position="107"/>
    </location>
</feature>
<feature type="repeat" description="ANK" evidence="27">
    <location>
        <begin position="1327"/>
        <end position="1359"/>
    </location>
</feature>
<dbReference type="GO" id="GO:0040024">
    <property type="term" value="P:dauer larval development"/>
    <property type="evidence" value="ECO:0007669"/>
    <property type="project" value="UniProtKB-ARBA"/>
</dbReference>
<organism evidence="35">
    <name type="scientific">Nippostrongylus brasiliensis</name>
    <name type="common">Rat hookworm</name>
    <dbReference type="NCBI Taxonomy" id="27835"/>
    <lineage>
        <taxon>Eukaryota</taxon>
        <taxon>Metazoa</taxon>
        <taxon>Ecdysozoa</taxon>
        <taxon>Nematoda</taxon>
        <taxon>Chromadorea</taxon>
        <taxon>Rhabditida</taxon>
        <taxon>Rhabditina</taxon>
        <taxon>Rhabditomorpha</taxon>
        <taxon>Strongyloidea</taxon>
        <taxon>Heligmosomidae</taxon>
        <taxon>Nippostrongylus</taxon>
    </lineage>
</organism>
<dbReference type="GO" id="GO:0048871">
    <property type="term" value="P:multicellular organismal-level homeostasis"/>
    <property type="evidence" value="ECO:0007669"/>
    <property type="project" value="UniProtKB-ARBA"/>
</dbReference>
<dbReference type="GO" id="GO:0001708">
    <property type="term" value="P:cell fate specification"/>
    <property type="evidence" value="ECO:0007669"/>
    <property type="project" value="UniProtKB-ARBA"/>
</dbReference>
<keyword evidence="25" id="KW-0539">Nucleus</keyword>
<evidence type="ECO:0000259" key="32">
    <source>
        <dbReference type="PROSITE" id="PS50258"/>
    </source>
</evidence>
<evidence type="ECO:0000256" key="6">
    <source>
        <dbReference type="ARBA" id="ARBA00022473"/>
    </source>
</evidence>
<evidence type="ECO:0000256" key="3">
    <source>
        <dbReference type="ARBA" id="ARBA00004247"/>
    </source>
</evidence>
<accession>A0A158QXP0</accession>
<evidence type="ECO:0000256" key="1">
    <source>
        <dbReference type="ARBA" id="ARBA00004123"/>
    </source>
</evidence>
<dbReference type="GO" id="GO:0009792">
    <property type="term" value="P:embryo development ending in birth or egg hatching"/>
    <property type="evidence" value="ECO:0007669"/>
    <property type="project" value="UniProtKB-ARBA"/>
</dbReference>
<gene>
    <name evidence="33" type="ORF">NBR_LOCUS7158</name>
</gene>
<dbReference type="GO" id="GO:0022611">
    <property type="term" value="P:dormancy process"/>
    <property type="evidence" value="ECO:0007669"/>
    <property type="project" value="UniProtKB-ARBA"/>
</dbReference>
<keyword evidence="19 30" id="KW-0472">Membrane</keyword>
<dbReference type="CDD" id="cd00054">
    <property type="entry name" value="EGF_CA"/>
    <property type="match status" value="10"/>
</dbReference>
<dbReference type="PROSITE" id="PS50026">
    <property type="entry name" value="EGF_3"/>
    <property type="match status" value="17"/>
</dbReference>
<dbReference type="InterPro" id="IPR000800">
    <property type="entry name" value="Notch_dom"/>
</dbReference>
<feature type="disulfide bond" evidence="28">
    <location>
        <begin position="459"/>
        <end position="468"/>
    </location>
</feature>
<feature type="domain" description="EGF-like" evidence="31">
    <location>
        <begin position="149"/>
        <end position="189"/>
    </location>
</feature>
<evidence type="ECO:0000313" key="34">
    <source>
        <dbReference type="Proteomes" id="UP000271162"/>
    </source>
</evidence>
<keyword evidence="9 28" id="KW-0245">EGF-like domain</keyword>
<evidence type="ECO:0000256" key="2">
    <source>
        <dbReference type="ARBA" id="ARBA00004245"/>
    </source>
</evidence>
<evidence type="ECO:0000256" key="23">
    <source>
        <dbReference type="ARBA" id="ARBA00023180"/>
    </source>
</evidence>
<dbReference type="SUPFAM" id="SSF57196">
    <property type="entry name" value="EGF/Laminin"/>
    <property type="match status" value="4"/>
</dbReference>
<dbReference type="SUPFAM" id="SSF57184">
    <property type="entry name" value="Growth factor receptor domain"/>
    <property type="match status" value="4"/>
</dbReference>
<dbReference type="GO" id="GO:0008593">
    <property type="term" value="P:regulation of Notch signaling pathway"/>
    <property type="evidence" value="ECO:0007669"/>
    <property type="project" value="UniProtKB-ARBA"/>
</dbReference>
<dbReference type="FunFam" id="3.30.300.320:FF:000001">
    <property type="entry name" value="Neurogenic locus notch 1"/>
    <property type="match status" value="1"/>
</dbReference>
<dbReference type="PANTHER" id="PTHR24049">
    <property type="entry name" value="CRUMBS FAMILY MEMBER"/>
    <property type="match status" value="1"/>
</dbReference>
<dbReference type="OMA" id="ACPQVHT"/>
<evidence type="ECO:0000256" key="12">
    <source>
        <dbReference type="ARBA" id="ARBA00022729"/>
    </source>
</evidence>
<dbReference type="GO" id="GO:0080090">
    <property type="term" value="P:regulation of primary metabolic process"/>
    <property type="evidence" value="ECO:0007669"/>
    <property type="project" value="UniProtKB-ARBA"/>
</dbReference>
<feature type="disulfide bond" evidence="28">
    <location>
        <begin position="613"/>
        <end position="622"/>
    </location>
</feature>
<dbReference type="Gene3D" id="3.30.300.320">
    <property type="match status" value="1"/>
</dbReference>
<evidence type="ECO:0000256" key="4">
    <source>
        <dbReference type="ARBA" id="ARBA00004316"/>
    </source>
</evidence>
<dbReference type="FunFam" id="2.10.25.10:FF:000279">
    <property type="entry name" value="Neurogenic locus notch 1"/>
    <property type="match status" value="1"/>
</dbReference>
<feature type="disulfide bond" evidence="28">
    <location>
        <begin position="575"/>
        <end position="584"/>
    </location>
</feature>
<feature type="repeat" description="ANK" evidence="27">
    <location>
        <begin position="1294"/>
        <end position="1326"/>
    </location>
</feature>
<feature type="repeat" description="ANK" evidence="27">
    <location>
        <begin position="1184"/>
        <end position="1216"/>
    </location>
</feature>
<dbReference type="GO" id="GO:0005509">
    <property type="term" value="F:calcium ion binding"/>
    <property type="evidence" value="ECO:0007669"/>
    <property type="project" value="InterPro"/>
</dbReference>
<dbReference type="SUPFAM" id="SSF48403">
    <property type="entry name" value="Ankyrin repeat"/>
    <property type="match status" value="1"/>
</dbReference>
<dbReference type="FunFam" id="2.10.25.10:FF:000118">
    <property type="entry name" value="protein delta homolog 2"/>
    <property type="match status" value="1"/>
</dbReference>
<dbReference type="GO" id="GO:0051049">
    <property type="term" value="P:regulation of transport"/>
    <property type="evidence" value="ECO:0007669"/>
    <property type="project" value="UniProtKB-ARBA"/>
</dbReference>
<feature type="disulfide bond" evidence="28">
    <location>
        <begin position="335"/>
        <end position="344"/>
    </location>
</feature>
<dbReference type="GO" id="GO:0005856">
    <property type="term" value="C:cytoskeleton"/>
    <property type="evidence" value="ECO:0007669"/>
    <property type="project" value="UniProtKB-SubCell"/>
</dbReference>
<evidence type="ECO:0000256" key="10">
    <source>
        <dbReference type="ARBA" id="ARBA00022553"/>
    </source>
</evidence>
<feature type="disulfide bond" evidence="28">
    <location>
        <begin position="651"/>
        <end position="660"/>
    </location>
</feature>
<dbReference type="Pfam" id="PF12661">
    <property type="entry name" value="hEGF"/>
    <property type="match status" value="1"/>
</dbReference>
<dbReference type="PRINTS" id="PR01983">
    <property type="entry name" value="NOTCH"/>
</dbReference>
<dbReference type="InterPro" id="IPR051022">
    <property type="entry name" value="Notch_Cell-Fate_Det"/>
</dbReference>
<keyword evidence="17" id="KW-0805">Transcription regulation</keyword>
<evidence type="ECO:0000256" key="16">
    <source>
        <dbReference type="ARBA" id="ARBA00022989"/>
    </source>
</evidence>
<reference evidence="35" key="1">
    <citation type="submission" date="2016-04" db="UniProtKB">
        <authorList>
            <consortium name="WormBaseParasite"/>
        </authorList>
    </citation>
    <scope>IDENTIFICATION</scope>
</reference>
<dbReference type="STRING" id="27835.A0A158QXP0"/>
<feature type="domain" description="LNR" evidence="32">
    <location>
        <begin position="800"/>
        <end position="838"/>
    </location>
</feature>
<feature type="domain" description="EGF-like" evidence="31">
    <location>
        <begin position="549"/>
        <end position="585"/>
    </location>
</feature>
<dbReference type="PRINTS" id="PR00010">
    <property type="entry name" value="EGFBLOOD"/>
</dbReference>
<dbReference type="InterPro" id="IPR011656">
    <property type="entry name" value="Notch_NODP_dom"/>
</dbReference>